<feature type="transmembrane region" description="Helical" evidence="3">
    <location>
        <begin position="101"/>
        <end position="120"/>
    </location>
</feature>
<keyword evidence="3" id="KW-1133">Transmembrane helix</keyword>
<evidence type="ECO:0000256" key="1">
    <source>
        <dbReference type="ARBA" id="ARBA00012528"/>
    </source>
</evidence>
<gene>
    <name evidence="5" type="ORF">SAMN05660652_01230</name>
</gene>
<dbReference type="FunFam" id="3.30.70.270:FF:000001">
    <property type="entry name" value="Diguanylate cyclase domain protein"/>
    <property type="match status" value="1"/>
</dbReference>
<dbReference type="InterPro" id="IPR043128">
    <property type="entry name" value="Rev_trsase/Diguanyl_cyclase"/>
</dbReference>
<name>A0A1G7ZQB9_9RHOO</name>
<dbReference type="GO" id="GO:1902201">
    <property type="term" value="P:negative regulation of bacterial-type flagellum-dependent cell motility"/>
    <property type="evidence" value="ECO:0007669"/>
    <property type="project" value="TreeGrafter"/>
</dbReference>
<proteinExistence type="predicted"/>
<dbReference type="InterPro" id="IPR050469">
    <property type="entry name" value="Diguanylate_Cyclase"/>
</dbReference>
<dbReference type="Gene3D" id="3.30.450.20">
    <property type="entry name" value="PAS domain"/>
    <property type="match status" value="1"/>
</dbReference>
<organism evidence="5 6">
    <name type="scientific">Propionivibrio dicarboxylicus</name>
    <dbReference type="NCBI Taxonomy" id="83767"/>
    <lineage>
        <taxon>Bacteria</taxon>
        <taxon>Pseudomonadati</taxon>
        <taxon>Pseudomonadota</taxon>
        <taxon>Betaproteobacteria</taxon>
        <taxon>Rhodocyclales</taxon>
        <taxon>Rhodocyclaceae</taxon>
        <taxon>Propionivibrio</taxon>
    </lineage>
</organism>
<dbReference type="PANTHER" id="PTHR45138:SF9">
    <property type="entry name" value="DIGUANYLATE CYCLASE DGCM-RELATED"/>
    <property type="match status" value="1"/>
</dbReference>
<dbReference type="EC" id="2.7.7.65" evidence="1"/>
<dbReference type="OrthoDB" id="9813903at2"/>
<feature type="transmembrane region" description="Helical" evidence="3">
    <location>
        <begin position="44"/>
        <end position="64"/>
    </location>
</feature>
<dbReference type="SMART" id="SM00267">
    <property type="entry name" value="GGDEF"/>
    <property type="match status" value="1"/>
</dbReference>
<feature type="transmembrane region" description="Helical" evidence="3">
    <location>
        <begin position="126"/>
        <end position="145"/>
    </location>
</feature>
<evidence type="ECO:0000313" key="5">
    <source>
        <dbReference type="EMBL" id="SDH10310.1"/>
    </source>
</evidence>
<dbReference type="CDD" id="cd01949">
    <property type="entry name" value="GGDEF"/>
    <property type="match status" value="1"/>
</dbReference>
<evidence type="ECO:0000256" key="2">
    <source>
        <dbReference type="ARBA" id="ARBA00034247"/>
    </source>
</evidence>
<dbReference type="Pfam" id="PF00990">
    <property type="entry name" value="GGDEF"/>
    <property type="match status" value="1"/>
</dbReference>
<keyword evidence="3" id="KW-0472">Membrane</keyword>
<dbReference type="GO" id="GO:0052621">
    <property type="term" value="F:diguanylate cyclase activity"/>
    <property type="evidence" value="ECO:0007669"/>
    <property type="project" value="UniProtKB-EC"/>
</dbReference>
<evidence type="ECO:0000259" key="4">
    <source>
        <dbReference type="PROSITE" id="PS50887"/>
    </source>
</evidence>
<dbReference type="GO" id="GO:0043709">
    <property type="term" value="P:cell adhesion involved in single-species biofilm formation"/>
    <property type="evidence" value="ECO:0007669"/>
    <property type="project" value="TreeGrafter"/>
</dbReference>
<feature type="transmembrane region" description="Helical" evidence="3">
    <location>
        <begin position="157"/>
        <end position="178"/>
    </location>
</feature>
<feature type="transmembrane region" description="Helical" evidence="3">
    <location>
        <begin position="193"/>
        <end position="214"/>
    </location>
</feature>
<evidence type="ECO:0000256" key="3">
    <source>
        <dbReference type="SAM" id="Phobius"/>
    </source>
</evidence>
<protein>
    <recommendedName>
        <fullName evidence="1">diguanylate cyclase</fullName>
        <ecNumber evidence="1">2.7.7.65</ecNumber>
    </recommendedName>
</protein>
<sequence length="533" mass="60734">MTLSQLLDLRTLLTTNVISMMLCVLVMAIVWWNNRERFAAIGQWFLSLIFQLLAFPLILARGILPDTVSILIPAWLITSGFVLLLRGVARHLDRPQSFRHDLALQAVFLLIHAYFTYAVPSLLWRSVNYSVFLSWLSIECVWLVFRTPADRRFGAQTLAFVMACYALLFSGRLVFYFFNPPGPNFFLASAYDLFMYVGTQTLLIALTFSFILLVNRRLLHDLLVDVRRRQETEMAMRDNVERLARAELASKTGNWEFNPDTRVMTHSVGAARIFGLPPEEIDEAAFRRMLLPGYEAPIETAMAALVQHGHPFNVEFRIRAVDTGEIKEIQSNAEFDPGRRTVFGVIHDVTEQKRIEHELEHLVQVDPLTGVFSRRHFMALTERELANAARYDTQLSVLMLDIDYFKQVNDTYGHQVGDQALQQLGSILRGLLREVDIAGRYGGEEFAIVLPRTGLVQAFEVAERLRRTIEFGEIPLDHGVPLKITVSIGVTAFKDAAENIDALLARADKALYDAKHQGRNQVCTYETSFDLRY</sequence>
<dbReference type="SUPFAM" id="SSF55073">
    <property type="entry name" value="Nucleotide cyclase"/>
    <property type="match status" value="1"/>
</dbReference>
<dbReference type="NCBIfam" id="TIGR00254">
    <property type="entry name" value="GGDEF"/>
    <property type="match status" value="1"/>
</dbReference>
<dbReference type="GO" id="GO:0005886">
    <property type="term" value="C:plasma membrane"/>
    <property type="evidence" value="ECO:0007669"/>
    <property type="project" value="TreeGrafter"/>
</dbReference>
<dbReference type="InterPro" id="IPR000160">
    <property type="entry name" value="GGDEF_dom"/>
</dbReference>
<dbReference type="PANTHER" id="PTHR45138">
    <property type="entry name" value="REGULATORY COMPONENTS OF SENSORY TRANSDUCTION SYSTEM"/>
    <property type="match status" value="1"/>
</dbReference>
<feature type="transmembrane region" description="Helical" evidence="3">
    <location>
        <begin position="12"/>
        <end position="32"/>
    </location>
</feature>
<accession>A0A1G7ZQB9</accession>
<dbReference type="PROSITE" id="PS50887">
    <property type="entry name" value="GGDEF"/>
    <property type="match status" value="1"/>
</dbReference>
<dbReference type="Pfam" id="PF08448">
    <property type="entry name" value="PAS_4"/>
    <property type="match status" value="1"/>
</dbReference>
<dbReference type="InterPro" id="IPR035965">
    <property type="entry name" value="PAS-like_dom_sf"/>
</dbReference>
<dbReference type="Gene3D" id="3.30.70.270">
    <property type="match status" value="1"/>
</dbReference>
<feature type="domain" description="GGDEF" evidence="4">
    <location>
        <begin position="393"/>
        <end position="527"/>
    </location>
</feature>
<keyword evidence="6" id="KW-1185">Reference proteome</keyword>
<evidence type="ECO:0000313" key="6">
    <source>
        <dbReference type="Proteomes" id="UP000198607"/>
    </source>
</evidence>
<dbReference type="InterPro" id="IPR013656">
    <property type="entry name" value="PAS_4"/>
</dbReference>
<dbReference type="InterPro" id="IPR029787">
    <property type="entry name" value="Nucleotide_cyclase"/>
</dbReference>
<dbReference type="AlphaFoldDB" id="A0A1G7ZQB9"/>
<dbReference type="Proteomes" id="UP000198607">
    <property type="component" value="Unassembled WGS sequence"/>
</dbReference>
<reference evidence="5 6" key="1">
    <citation type="submission" date="2016-10" db="EMBL/GenBank/DDBJ databases">
        <authorList>
            <person name="de Groot N.N."/>
        </authorList>
    </citation>
    <scope>NUCLEOTIDE SEQUENCE [LARGE SCALE GENOMIC DNA]</scope>
    <source>
        <strain evidence="5 6">DSM 5885</strain>
    </source>
</reference>
<dbReference type="STRING" id="83767.SAMN05660652_01230"/>
<keyword evidence="3" id="KW-0812">Transmembrane</keyword>
<comment type="catalytic activity">
    <reaction evidence="2">
        <text>2 GTP = 3',3'-c-di-GMP + 2 diphosphate</text>
        <dbReference type="Rhea" id="RHEA:24898"/>
        <dbReference type="ChEBI" id="CHEBI:33019"/>
        <dbReference type="ChEBI" id="CHEBI:37565"/>
        <dbReference type="ChEBI" id="CHEBI:58805"/>
        <dbReference type="EC" id="2.7.7.65"/>
    </reaction>
</comment>
<dbReference type="SUPFAM" id="SSF55785">
    <property type="entry name" value="PYP-like sensor domain (PAS domain)"/>
    <property type="match status" value="1"/>
</dbReference>
<dbReference type="EMBL" id="FNCY01000003">
    <property type="protein sequence ID" value="SDH10310.1"/>
    <property type="molecule type" value="Genomic_DNA"/>
</dbReference>
<dbReference type="RefSeq" id="WP_091935351.1">
    <property type="nucleotide sequence ID" value="NZ_FNCY01000003.1"/>
</dbReference>
<feature type="transmembrane region" description="Helical" evidence="3">
    <location>
        <begin position="70"/>
        <end position="89"/>
    </location>
</feature>